<reference evidence="2" key="1">
    <citation type="journal article" date="2023" name="Mol. Biol. Evol.">
        <title>Third-Generation Sequencing Reveals the Adaptive Role of the Epigenome in Three Deep-Sea Polychaetes.</title>
        <authorList>
            <person name="Perez M."/>
            <person name="Aroh O."/>
            <person name="Sun Y."/>
            <person name="Lan Y."/>
            <person name="Juniper S.K."/>
            <person name="Young C.R."/>
            <person name="Angers B."/>
            <person name="Qian P.Y."/>
        </authorList>
    </citation>
    <scope>NUCLEOTIDE SEQUENCE</scope>
    <source>
        <strain evidence="2">P08H-3</strain>
    </source>
</reference>
<dbReference type="AlphaFoldDB" id="A0AAD9J2I2"/>
<accession>A0AAD9J2I2</accession>
<protein>
    <submittedName>
        <fullName evidence="2">Uncharacterized protein</fullName>
    </submittedName>
</protein>
<evidence type="ECO:0000313" key="3">
    <source>
        <dbReference type="Proteomes" id="UP001208570"/>
    </source>
</evidence>
<organism evidence="2 3">
    <name type="scientific">Paralvinella palmiformis</name>
    <dbReference type="NCBI Taxonomy" id="53620"/>
    <lineage>
        <taxon>Eukaryota</taxon>
        <taxon>Metazoa</taxon>
        <taxon>Spiralia</taxon>
        <taxon>Lophotrochozoa</taxon>
        <taxon>Annelida</taxon>
        <taxon>Polychaeta</taxon>
        <taxon>Sedentaria</taxon>
        <taxon>Canalipalpata</taxon>
        <taxon>Terebellida</taxon>
        <taxon>Terebelliformia</taxon>
        <taxon>Alvinellidae</taxon>
        <taxon>Paralvinella</taxon>
    </lineage>
</organism>
<keyword evidence="1" id="KW-0472">Membrane</keyword>
<evidence type="ECO:0000256" key="1">
    <source>
        <dbReference type="SAM" id="Phobius"/>
    </source>
</evidence>
<dbReference type="Proteomes" id="UP001208570">
    <property type="component" value="Unassembled WGS sequence"/>
</dbReference>
<proteinExistence type="predicted"/>
<dbReference type="SUPFAM" id="SSF81321">
    <property type="entry name" value="Family A G protein-coupled receptor-like"/>
    <property type="match status" value="1"/>
</dbReference>
<feature type="transmembrane region" description="Helical" evidence="1">
    <location>
        <begin position="31"/>
        <end position="53"/>
    </location>
</feature>
<keyword evidence="1" id="KW-1133">Transmembrane helix</keyword>
<dbReference type="EMBL" id="JAODUP010000700">
    <property type="protein sequence ID" value="KAK2145129.1"/>
    <property type="molecule type" value="Genomic_DNA"/>
</dbReference>
<gene>
    <name evidence="2" type="ORF">LSH36_700g00002</name>
</gene>
<evidence type="ECO:0000313" key="2">
    <source>
        <dbReference type="EMBL" id="KAK2145129.1"/>
    </source>
</evidence>
<keyword evidence="3" id="KW-1185">Reference proteome</keyword>
<keyword evidence="1" id="KW-0812">Transmembrane</keyword>
<comment type="caution">
    <text evidence="2">The sequence shown here is derived from an EMBL/GenBank/DDBJ whole genome shotgun (WGS) entry which is preliminary data.</text>
</comment>
<sequence>MTIMFSLFVVSHFPMPIAITADPSWRLSHWIYLPLLVINWFSSSVSWIVYTITHTGFRTAILKRIKYSPVVQLREETTHNPER</sequence>
<name>A0AAD9J2I2_9ANNE</name>